<evidence type="ECO:0000256" key="2">
    <source>
        <dbReference type="ARBA" id="ARBA00004429"/>
    </source>
</evidence>
<dbReference type="Pfam" id="PF00072">
    <property type="entry name" value="Response_reg"/>
    <property type="match status" value="1"/>
</dbReference>
<feature type="domain" description="PAS" evidence="18">
    <location>
        <begin position="173"/>
        <end position="247"/>
    </location>
</feature>
<evidence type="ECO:0000256" key="13">
    <source>
        <dbReference type="PROSITE-ProRule" id="PRU00110"/>
    </source>
</evidence>
<dbReference type="Pfam" id="PF00512">
    <property type="entry name" value="HisKA"/>
    <property type="match status" value="1"/>
</dbReference>
<dbReference type="InterPro" id="IPR003661">
    <property type="entry name" value="HisK_dim/P_dom"/>
</dbReference>
<evidence type="ECO:0000256" key="1">
    <source>
        <dbReference type="ARBA" id="ARBA00000085"/>
    </source>
</evidence>
<dbReference type="InterPro" id="IPR005467">
    <property type="entry name" value="His_kinase_dom"/>
</dbReference>
<dbReference type="PANTHER" id="PTHR43047:SF72">
    <property type="entry name" value="OSMOSENSING HISTIDINE PROTEIN KINASE SLN1"/>
    <property type="match status" value="1"/>
</dbReference>
<protein>
    <recommendedName>
        <fullName evidence="3">histidine kinase</fullName>
        <ecNumber evidence="3">2.7.13.3</ecNumber>
    </recommendedName>
</protein>
<dbReference type="PROSITE" id="PS50110">
    <property type="entry name" value="RESPONSE_REGULATORY"/>
    <property type="match status" value="1"/>
</dbReference>
<keyword evidence="8" id="KW-0812">Transmembrane</keyword>
<evidence type="ECO:0000256" key="14">
    <source>
        <dbReference type="PROSITE-ProRule" id="PRU00169"/>
    </source>
</evidence>
<feature type="domain" description="HPt" evidence="19">
    <location>
        <begin position="1042"/>
        <end position="1143"/>
    </location>
</feature>
<dbReference type="InterPro" id="IPR036097">
    <property type="entry name" value="HisK_dim/P_sf"/>
</dbReference>
<dbReference type="InterPro" id="IPR036641">
    <property type="entry name" value="HPT_dom_sf"/>
</dbReference>
<evidence type="ECO:0000259" key="17">
    <source>
        <dbReference type="PROSITE" id="PS50110"/>
    </source>
</evidence>
<name>A0AB34JFF5_PRYPA</name>
<feature type="modified residue" description="Phosphohistidine" evidence="13">
    <location>
        <position position="909"/>
    </location>
</feature>
<dbReference type="SMART" id="SM00387">
    <property type="entry name" value="HATPase_c"/>
    <property type="match status" value="1"/>
</dbReference>
<sequence>MPLHARLEEQLQLAGLSERKSEEQLTKLLELVSETYTRFDNVHANADSLAVRMVPLLCTDARGTVVEWNTHLSKLTGFVAGDVVGKKLVSLMKSDARSLVVRMLGRAMQGYAVDVVQVDMMLGSRHVELTLGASARYDIHGNATGAVVIAQKPSSATSSDDNHMDSRKQLAEDQKGVHDVLDAAHVAFAVIDGQGRITYWNRRLEVLTGYQRHDVMGEQLWKLSTFAGASSQQPQVSKLLERAFRGEHVTGVEISLSTASGAHVILQMSATPMGRDNGVVLVGVNTAPDSALEEQTPLAVQSKHAEPPTLDTKESKGRFLSAMSHELRTPLNGLLGSLELAMQRSSSTDLLVPLHHASTSARHLQDMINDLLVLSAIDAGTLELEREKFNLHEMLQGVAESYAARAAAKALKFEAILGDSIPDFVVGDRHRIEQVLHNLCDNALHFTKVGGFSLKTEASPQEKDNVLLSFTVSDTGVGIKPDHLPILFSLFSSSLSSKHSLRSGIRPGAGLGLAICRELVSLMKGSIKCTSEYGHGSTFEACLILERSLPGSPLTRQPSVALSAALPQSILVVEDDELNSWVVGSMLEAEGYRVLRAFDGTEAIEVLKRGNQICCQDSERREGRKVDLILMDCSMPTMDGFMATAVIRWLEELEGPESPHVPIVALTAYALSSDRVRCLETGMDDYLTKPVGRSALLKAVRNHQAYQTSCKSVADLRQHTFAMKLYADRLCYVATTVLHAMENNRPSVAAMEASHLCALCMIPPLIKSREKASQLVKDCSALAKEGAVIGPKLLADATELLNSITTTMQSMLPPSVNDDQRKPTSAHTTPLPVPPSAPAVATEKSPAPEHASIQKPAVDLRAAVDNIGGDRDMALRLLTKFRDHAKPTLTVFQDALKANNIDVIWREAHSLKGSSGYVAANDLRSAAMALQHAADCILKGAQPDTPLPVLVTRVTDELKRVEAAIHSIVNSSSQESTAQDSSRAPKPALEGHCAKGTQESGSPAVTSHSPATSASAGNVPKKEDAELAVINWKEALEHFGGEESILLRLLSKFRDRAGLTLETLRAALSKGDMDALRREAHSLSGSCAYIAATRLQKAANALQMAADQALTSSSGAELAHAQLKNVEEEQQRLLHAIASKMQS</sequence>
<keyword evidence="4" id="KW-1003">Cell membrane</keyword>
<dbReference type="GO" id="GO:0009927">
    <property type="term" value="F:histidine phosphotransfer kinase activity"/>
    <property type="evidence" value="ECO:0007669"/>
    <property type="project" value="TreeGrafter"/>
</dbReference>
<evidence type="ECO:0000259" key="19">
    <source>
        <dbReference type="PROSITE" id="PS50894"/>
    </source>
</evidence>
<proteinExistence type="predicted"/>
<reference evidence="20 21" key="1">
    <citation type="journal article" date="2024" name="Science">
        <title>Giant polyketide synthase enzymes in the biosynthesis of giant marine polyether toxins.</title>
        <authorList>
            <person name="Fallon T.R."/>
            <person name="Shende V.V."/>
            <person name="Wierzbicki I.H."/>
            <person name="Pendleton A.L."/>
            <person name="Watervoot N.F."/>
            <person name="Auber R.P."/>
            <person name="Gonzalez D.J."/>
            <person name="Wisecaver J.H."/>
            <person name="Moore B.S."/>
        </authorList>
    </citation>
    <scope>NUCLEOTIDE SEQUENCE [LARGE SCALE GENOMIC DNA]</scope>
    <source>
        <strain evidence="20 21">12B1</strain>
    </source>
</reference>
<evidence type="ECO:0000259" key="18">
    <source>
        <dbReference type="PROSITE" id="PS50112"/>
    </source>
</evidence>
<dbReference type="InterPro" id="IPR004358">
    <property type="entry name" value="Sig_transdc_His_kin-like_C"/>
</dbReference>
<dbReference type="GO" id="GO:0000155">
    <property type="term" value="F:phosphorelay sensor kinase activity"/>
    <property type="evidence" value="ECO:0007669"/>
    <property type="project" value="InterPro"/>
</dbReference>
<evidence type="ECO:0000256" key="3">
    <source>
        <dbReference type="ARBA" id="ARBA00012438"/>
    </source>
</evidence>
<feature type="region of interest" description="Disordered" evidence="15">
    <location>
        <begin position="970"/>
        <end position="1020"/>
    </location>
</feature>
<evidence type="ECO:0000256" key="11">
    <source>
        <dbReference type="ARBA" id="ARBA00022989"/>
    </source>
</evidence>
<evidence type="ECO:0000259" key="16">
    <source>
        <dbReference type="PROSITE" id="PS50109"/>
    </source>
</evidence>
<dbReference type="Gene3D" id="3.30.450.20">
    <property type="entry name" value="PAS domain"/>
    <property type="match status" value="2"/>
</dbReference>
<dbReference type="SUPFAM" id="SSF55874">
    <property type="entry name" value="ATPase domain of HSP90 chaperone/DNA topoisomerase II/histidine kinase"/>
    <property type="match status" value="1"/>
</dbReference>
<keyword evidence="5" id="KW-0997">Cell inner membrane</keyword>
<keyword evidence="9" id="KW-0418">Kinase</keyword>
<dbReference type="InterPro" id="IPR001789">
    <property type="entry name" value="Sig_transdc_resp-reg_receiver"/>
</dbReference>
<dbReference type="PROSITE" id="PS50112">
    <property type="entry name" value="PAS"/>
    <property type="match status" value="2"/>
</dbReference>
<dbReference type="CDD" id="cd00082">
    <property type="entry name" value="HisKA"/>
    <property type="match status" value="1"/>
</dbReference>
<dbReference type="SUPFAM" id="SSF52172">
    <property type="entry name" value="CheY-like"/>
    <property type="match status" value="1"/>
</dbReference>
<dbReference type="SMART" id="SM00448">
    <property type="entry name" value="REC"/>
    <property type="match status" value="1"/>
</dbReference>
<comment type="catalytic activity">
    <reaction evidence="1">
        <text>ATP + protein L-histidine = ADP + protein N-phospho-L-histidine.</text>
        <dbReference type="EC" id="2.7.13.3"/>
    </reaction>
</comment>
<evidence type="ECO:0000313" key="21">
    <source>
        <dbReference type="Proteomes" id="UP001515480"/>
    </source>
</evidence>
<dbReference type="GO" id="GO:0005886">
    <property type="term" value="C:plasma membrane"/>
    <property type="evidence" value="ECO:0007669"/>
    <property type="project" value="UniProtKB-SubCell"/>
</dbReference>
<feature type="domain" description="HPt" evidence="19">
    <location>
        <begin position="870"/>
        <end position="968"/>
    </location>
</feature>
<keyword evidence="11" id="KW-1133">Transmembrane helix</keyword>
<evidence type="ECO:0000256" key="12">
    <source>
        <dbReference type="ARBA" id="ARBA00023136"/>
    </source>
</evidence>
<feature type="domain" description="PAS" evidence="18">
    <location>
        <begin position="55"/>
        <end position="111"/>
    </location>
</feature>
<dbReference type="SMART" id="SM00388">
    <property type="entry name" value="HisKA"/>
    <property type="match status" value="1"/>
</dbReference>
<keyword evidence="6 14" id="KW-0597">Phosphoprotein</keyword>
<evidence type="ECO:0000256" key="8">
    <source>
        <dbReference type="ARBA" id="ARBA00022692"/>
    </source>
</evidence>
<feature type="compositionally biased region" description="Basic and acidic residues" evidence="15">
    <location>
        <begin position="303"/>
        <end position="313"/>
    </location>
</feature>
<dbReference type="EMBL" id="JBGBPQ010000009">
    <property type="protein sequence ID" value="KAL1520218.1"/>
    <property type="molecule type" value="Genomic_DNA"/>
</dbReference>
<evidence type="ECO:0000256" key="4">
    <source>
        <dbReference type="ARBA" id="ARBA00022475"/>
    </source>
</evidence>
<evidence type="ECO:0000256" key="15">
    <source>
        <dbReference type="SAM" id="MobiDB-lite"/>
    </source>
</evidence>
<dbReference type="PROSITE" id="PS50894">
    <property type="entry name" value="HPT"/>
    <property type="match status" value="2"/>
</dbReference>
<dbReference type="SUPFAM" id="SSF47226">
    <property type="entry name" value="Histidine-containing phosphotransfer domain, HPT domain"/>
    <property type="match status" value="2"/>
</dbReference>
<dbReference type="Gene3D" id="3.40.50.2300">
    <property type="match status" value="1"/>
</dbReference>
<dbReference type="Pfam" id="PF01627">
    <property type="entry name" value="Hpt"/>
    <property type="match status" value="2"/>
</dbReference>
<comment type="caution">
    <text evidence="20">The sequence shown here is derived from an EMBL/GenBank/DDBJ whole genome shotgun (WGS) entry which is preliminary data.</text>
</comment>
<evidence type="ECO:0000313" key="20">
    <source>
        <dbReference type="EMBL" id="KAL1520218.1"/>
    </source>
</evidence>
<dbReference type="AlphaFoldDB" id="A0AB34JFF5"/>
<keyword evidence="21" id="KW-1185">Reference proteome</keyword>
<dbReference type="InterPro" id="IPR008207">
    <property type="entry name" value="Sig_transdc_His_kin_Hpt_dom"/>
</dbReference>
<dbReference type="CDD" id="cd00130">
    <property type="entry name" value="PAS"/>
    <property type="match status" value="2"/>
</dbReference>
<dbReference type="NCBIfam" id="TIGR00229">
    <property type="entry name" value="sensory_box"/>
    <property type="match status" value="1"/>
</dbReference>
<dbReference type="Gene3D" id="3.30.565.10">
    <property type="entry name" value="Histidine kinase-like ATPase, C-terminal domain"/>
    <property type="match status" value="1"/>
</dbReference>
<dbReference type="SUPFAM" id="SSF47384">
    <property type="entry name" value="Homodimeric domain of signal transducing histidine kinase"/>
    <property type="match status" value="1"/>
</dbReference>
<dbReference type="PROSITE" id="PS50109">
    <property type="entry name" value="HIS_KIN"/>
    <property type="match status" value="1"/>
</dbReference>
<dbReference type="Pfam" id="PF02518">
    <property type="entry name" value="HATPase_c"/>
    <property type="match status" value="1"/>
</dbReference>
<feature type="compositionally biased region" description="Polar residues" evidence="15">
    <location>
        <begin position="997"/>
        <end position="1016"/>
    </location>
</feature>
<dbReference type="Gene3D" id="1.20.120.160">
    <property type="entry name" value="HPT domain"/>
    <property type="match status" value="2"/>
</dbReference>
<feature type="domain" description="Response regulatory" evidence="17">
    <location>
        <begin position="569"/>
        <end position="704"/>
    </location>
</feature>
<dbReference type="PRINTS" id="PR00344">
    <property type="entry name" value="BCTRLSENSOR"/>
</dbReference>
<dbReference type="SMART" id="SM00091">
    <property type="entry name" value="PAS"/>
    <property type="match status" value="2"/>
</dbReference>
<evidence type="ECO:0000256" key="5">
    <source>
        <dbReference type="ARBA" id="ARBA00022519"/>
    </source>
</evidence>
<dbReference type="GO" id="GO:0006355">
    <property type="term" value="P:regulation of DNA-templated transcription"/>
    <property type="evidence" value="ECO:0007669"/>
    <property type="project" value="InterPro"/>
</dbReference>
<gene>
    <name evidence="20" type="ORF">AB1Y20_023688</name>
</gene>
<organism evidence="20 21">
    <name type="scientific">Prymnesium parvum</name>
    <name type="common">Toxic golden alga</name>
    <dbReference type="NCBI Taxonomy" id="97485"/>
    <lineage>
        <taxon>Eukaryota</taxon>
        <taxon>Haptista</taxon>
        <taxon>Haptophyta</taxon>
        <taxon>Prymnesiophyceae</taxon>
        <taxon>Prymnesiales</taxon>
        <taxon>Prymnesiaceae</taxon>
        <taxon>Prymnesium</taxon>
    </lineage>
</organism>
<dbReference type="Gene3D" id="1.10.287.130">
    <property type="match status" value="1"/>
</dbReference>
<dbReference type="EC" id="2.7.13.3" evidence="3"/>
<dbReference type="CDD" id="cd00088">
    <property type="entry name" value="HPT"/>
    <property type="match status" value="2"/>
</dbReference>
<accession>A0AB34JFF5</accession>
<dbReference type="SMART" id="SM00073">
    <property type="entry name" value="HPT"/>
    <property type="match status" value="2"/>
</dbReference>
<evidence type="ECO:0000256" key="10">
    <source>
        <dbReference type="ARBA" id="ARBA00022840"/>
    </source>
</evidence>
<feature type="region of interest" description="Disordered" evidence="15">
    <location>
        <begin position="293"/>
        <end position="313"/>
    </location>
</feature>
<dbReference type="Proteomes" id="UP001515480">
    <property type="component" value="Unassembled WGS sequence"/>
</dbReference>
<dbReference type="InterPro" id="IPR036890">
    <property type="entry name" value="HATPase_C_sf"/>
</dbReference>
<keyword evidence="10" id="KW-0547">Nucleotide-binding</keyword>
<keyword evidence="10" id="KW-0067">ATP-binding</keyword>
<dbReference type="InterPro" id="IPR035965">
    <property type="entry name" value="PAS-like_dom_sf"/>
</dbReference>
<dbReference type="InterPro" id="IPR011006">
    <property type="entry name" value="CheY-like_superfamily"/>
</dbReference>
<evidence type="ECO:0000256" key="6">
    <source>
        <dbReference type="ARBA" id="ARBA00022553"/>
    </source>
</evidence>
<dbReference type="InterPro" id="IPR000014">
    <property type="entry name" value="PAS"/>
</dbReference>
<dbReference type="Pfam" id="PF00989">
    <property type="entry name" value="PAS"/>
    <property type="match status" value="2"/>
</dbReference>
<evidence type="ECO:0000256" key="9">
    <source>
        <dbReference type="ARBA" id="ARBA00022777"/>
    </source>
</evidence>
<evidence type="ECO:0000256" key="7">
    <source>
        <dbReference type="ARBA" id="ARBA00022679"/>
    </source>
</evidence>
<dbReference type="InterPro" id="IPR013767">
    <property type="entry name" value="PAS_fold"/>
</dbReference>
<keyword evidence="12" id="KW-0472">Membrane</keyword>
<feature type="region of interest" description="Disordered" evidence="15">
    <location>
        <begin position="810"/>
        <end position="853"/>
    </location>
</feature>
<dbReference type="SUPFAM" id="SSF55785">
    <property type="entry name" value="PYP-like sensor domain (PAS domain)"/>
    <property type="match status" value="2"/>
</dbReference>
<keyword evidence="7" id="KW-0808">Transferase</keyword>
<dbReference type="PANTHER" id="PTHR43047">
    <property type="entry name" value="TWO-COMPONENT HISTIDINE PROTEIN KINASE"/>
    <property type="match status" value="1"/>
</dbReference>
<feature type="modified residue" description="4-aspartylphosphate" evidence="14">
    <location>
        <position position="632"/>
    </location>
</feature>
<comment type="subcellular location">
    <subcellularLocation>
        <location evidence="2">Cell inner membrane</location>
        <topology evidence="2">Multi-pass membrane protein</topology>
    </subcellularLocation>
</comment>
<dbReference type="InterPro" id="IPR003594">
    <property type="entry name" value="HATPase_dom"/>
</dbReference>
<feature type="domain" description="Histidine kinase" evidence="16">
    <location>
        <begin position="322"/>
        <end position="547"/>
    </location>
</feature>
<feature type="compositionally biased region" description="Low complexity" evidence="15">
    <location>
        <begin position="971"/>
        <end position="982"/>
    </location>
</feature>
<dbReference type="CDD" id="cd17546">
    <property type="entry name" value="REC_hyHK_CKI1_RcsC-like"/>
    <property type="match status" value="1"/>
</dbReference>
<feature type="modified residue" description="Phosphohistidine" evidence="13">
    <location>
        <position position="1081"/>
    </location>
</feature>